<dbReference type="SUPFAM" id="SSF53756">
    <property type="entry name" value="UDP-Glycosyltransferase/glycogen phosphorylase"/>
    <property type="match status" value="1"/>
</dbReference>
<dbReference type="Gene3D" id="3.40.50.2000">
    <property type="entry name" value="Glycogen Phosphorylase B"/>
    <property type="match status" value="2"/>
</dbReference>
<dbReference type="PANTHER" id="PTHR46401">
    <property type="entry name" value="GLYCOSYLTRANSFERASE WBBK-RELATED"/>
    <property type="match status" value="1"/>
</dbReference>
<evidence type="ECO:0000256" key="1">
    <source>
        <dbReference type="ARBA" id="ARBA00022679"/>
    </source>
</evidence>
<dbReference type="InterPro" id="IPR028098">
    <property type="entry name" value="Glyco_trans_4-like_N"/>
</dbReference>
<keyword evidence="1" id="KW-0808">Transferase</keyword>
<dbReference type="EMBL" id="CAESAN010000060">
    <property type="protein sequence ID" value="CAB4343729.1"/>
    <property type="molecule type" value="Genomic_DNA"/>
</dbReference>
<feature type="domain" description="Glycosyl transferase family 1" evidence="2">
    <location>
        <begin position="191"/>
        <end position="288"/>
    </location>
</feature>
<evidence type="ECO:0000259" key="3">
    <source>
        <dbReference type="Pfam" id="PF13439"/>
    </source>
</evidence>
<sequence>MRVLIVTNMWPSPERPALGSFVRDQLEALRELDDPDLELECYAFPPGGYAAAARGMLSDYRGRRFDVVHAHFGLTAWPSLAVSAEVHGLTLHGTDIHHRRSRLITRAAFPFIDLLAAASPELAKQVPGYPRREVEILPCGVATDRFVPLDRERCRAELSLDARERYLLFPADPDRPGKRFDRAGAVAGNCNAKLLTLGNVDPGEVPKWINAADAVIVPSDNEGFGLAVLEAMACQIPVVATPTGIHEAAIGGIAGSYCLPFDVQRWSEKLELIFEQPEMRTQSRERANSFSAERMAIRLLDTWRMHLNTPLDSAAADNEEKSTQAPWD</sequence>
<accession>A0A6J5ZRN1</accession>
<dbReference type="Pfam" id="PF13439">
    <property type="entry name" value="Glyco_transf_4"/>
    <property type="match status" value="1"/>
</dbReference>
<name>A0A6J5ZRN1_9ZZZZ</name>
<dbReference type="GO" id="GO:0016757">
    <property type="term" value="F:glycosyltransferase activity"/>
    <property type="evidence" value="ECO:0007669"/>
    <property type="project" value="InterPro"/>
</dbReference>
<protein>
    <submittedName>
        <fullName evidence="4">Unannotated protein</fullName>
    </submittedName>
</protein>
<dbReference type="GO" id="GO:0009103">
    <property type="term" value="P:lipopolysaccharide biosynthetic process"/>
    <property type="evidence" value="ECO:0007669"/>
    <property type="project" value="TreeGrafter"/>
</dbReference>
<gene>
    <name evidence="4" type="ORF">UFOPK3547_00842</name>
</gene>
<evidence type="ECO:0000313" key="4">
    <source>
        <dbReference type="EMBL" id="CAB4343729.1"/>
    </source>
</evidence>
<feature type="domain" description="Glycosyltransferase subfamily 4-like N-terminal" evidence="3">
    <location>
        <begin position="49"/>
        <end position="145"/>
    </location>
</feature>
<dbReference type="Pfam" id="PF00534">
    <property type="entry name" value="Glycos_transf_1"/>
    <property type="match status" value="1"/>
</dbReference>
<proteinExistence type="predicted"/>
<organism evidence="4">
    <name type="scientific">freshwater metagenome</name>
    <dbReference type="NCBI Taxonomy" id="449393"/>
    <lineage>
        <taxon>unclassified sequences</taxon>
        <taxon>metagenomes</taxon>
        <taxon>ecological metagenomes</taxon>
    </lineage>
</organism>
<evidence type="ECO:0000259" key="2">
    <source>
        <dbReference type="Pfam" id="PF00534"/>
    </source>
</evidence>
<dbReference type="AlphaFoldDB" id="A0A6J5ZRN1"/>
<reference evidence="4" key="1">
    <citation type="submission" date="2020-05" db="EMBL/GenBank/DDBJ databases">
        <authorList>
            <person name="Chiriac C."/>
            <person name="Salcher M."/>
            <person name="Ghai R."/>
            <person name="Kavagutti S V."/>
        </authorList>
    </citation>
    <scope>NUCLEOTIDE SEQUENCE</scope>
</reference>
<dbReference type="PANTHER" id="PTHR46401:SF2">
    <property type="entry name" value="GLYCOSYLTRANSFERASE WBBK-RELATED"/>
    <property type="match status" value="1"/>
</dbReference>
<dbReference type="InterPro" id="IPR001296">
    <property type="entry name" value="Glyco_trans_1"/>
</dbReference>